<feature type="transmembrane region" description="Helical" evidence="2">
    <location>
        <begin position="29"/>
        <end position="49"/>
    </location>
</feature>
<evidence type="ECO:0000313" key="3">
    <source>
        <dbReference type="EMBL" id="KAF8706353.1"/>
    </source>
</evidence>
<sequence length="430" mass="46792">MATPRRLRARAEAAVASLVTVLPHEIPPLLSAAATFFFILSAYFVVLPLRDEGAISLGLDTLPGLFAGSLLLTVLAAPVASLAFSLPSIPKPRALILIHRFFSISLLAFFLLWFASSPRHSQSTPQSSEDGSSKHAGWGNHSWFYIVVRISLFLWVALLNLITISSTWARVIDVMDSESGSRLFGFIGAGATLGQLFGSLFAASMAWLGPFMLLFSSLLMEFAALSSKGTCIDDNHGSTELSPTAAEKIENTDADSEMSSLVASPRSPSQSRKARPDIFVMFEGFWLILHSPYLIYISLFLWLSAVVSSFFYFQKVTIIATTISSPAARRRTFSLINSFIAVFILAGQLTLTGHILTVAGVTVAICASPLVAASNMVALAVWPTWISVAVTETTRKVITYVLTRPGREFLFTVVSLDEKYKAKVKVMFLS</sequence>
<feature type="transmembrane region" description="Helical" evidence="2">
    <location>
        <begin position="143"/>
        <end position="162"/>
    </location>
</feature>
<feature type="transmembrane region" description="Helical" evidence="2">
    <location>
        <begin position="61"/>
        <end position="84"/>
    </location>
</feature>
<gene>
    <name evidence="3" type="ORF">HU200_030615</name>
</gene>
<organism evidence="3 4">
    <name type="scientific">Digitaria exilis</name>
    <dbReference type="NCBI Taxonomy" id="1010633"/>
    <lineage>
        <taxon>Eukaryota</taxon>
        <taxon>Viridiplantae</taxon>
        <taxon>Streptophyta</taxon>
        <taxon>Embryophyta</taxon>
        <taxon>Tracheophyta</taxon>
        <taxon>Spermatophyta</taxon>
        <taxon>Magnoliopsida</taxon>
        <taxon>Liliopsida</taxon>
        <taxon>Poales</taxon>
        <taxon>Poaceae</taxon>
        <taxon>PACMAD clade</taxon>
        <taxon>Panicoideae</taxon>
        <taxon>Panicodae</taxon>
        <taxon>Paniceae</taxon>
        <taxon>Anthephorinae</taxon>
        <taxon>Digitaria</taxon>
    </lineage>
</organism>
<feature type="transmembrane region" description="Helical" evidence="2">
    <location>
        <begin position="96"/>
        <end position="115"/>
    </location>
</feature>
<evidence type="ECO:0008006" key="5">
    <source>
        <dbReference type="Google" id="ProtNLM"/>
    </source>
</evidence>
<dbReference type="OrthoDB" id="543971at2759"/>
<accession>A0A835BWG1</accession>
<evidence type="ECO:0000313" key="4">
    <source>
        <dbReference type="Proteomes" id="UP000636709"/>
    </source>
</evidence>
<reference evidence="3" key="1">
    <citation type="submission" date="2020-07" db="EMBL/GenBank/DDBJ databases">
        <title>Genome sequence and genetic diversity analysis of an under-domesticated orphan crop, white fonio (Digitaria exilis).</title>
        <authorList>
            <person name="Bennetzen J.L."/>
            <person name="Chen S."/>
            <person name="Ma X."/>
            <person name="Wang X."/>
            <person name="Yssel A.E.J."/>
            <person name="Chaluvadi S.R."/>
            <person name="Johnson M."/>
            <person name="Gangashetty P."/>
            <person name="Hamidou F."/>
            <person name="Sanogo M.D."/>
            <person name="Zwaenepoel A."/>
            <person name="Wallace J."/>
            <person name="Van De Peer Y."/>
            <person name="Van Deynze A."/>
        </authorList>
    </citation>
    <scope>NUCLEOTIDE SEQUENCE</scope>
    <source>
        <tissue evidence="3">Leaves</tissue>
    </source>
</reference>
<feature type="transmembrane region" description="Helical" evidence="2">
    <location>
        <begin position="334"/>
        <end position="356"/>
    </location>
</feature>
<protein>
    <recommendedName>
        <fullName evidence="5">TLC ATP/ADP transporter</fullName>
    </recommendedName>
</protein>
<name>A0A835BWG1_9POAL</name>
<feature type="transmembrane region" description="Helical" evidence="2">
    <location>
        <begin position="293"/>
        <end position="313"/>
    </location>
</feature>
<feature type="transmembrane region" description="Helical" evidence="2">
    <location>
        <begin position="362"/>
        <end position="386"/>
    </location>
</feature>
<keyword evidence="2" id="KW-0472">Membrane</keyword>
<dbReference type="EMBL" id="JACEFO010001767">
    <property type="protein sequence ID" value="KAF8706353.1"/>
    <property type="molecule type" value="Genomic_DNA"/>
</dbReference>
<evidence type="ECO:0000256" key="1">
    <source>
        <dbReference type="SAM" id="MobiDB-lite"/>
    </source>
</evidence>
<keyword evidence="2" id="KW-1133">Transmembrane helix</keyword>
<feature type="transmembrane region" description="Helical" evidence="2">
    <location>
        <begin position="183"/>
        <end position="208"/>
    </location>
</feature>
<dbReference type="PANTHER" id="PTHR43596">
    <property type="entry name" value="ADP,ATP CARRIER PROTEIN"/>
    <property type="match status" value="1"/>
</dbReference>
<keyword evidence="2" id="KW-0812">Transmembrane</keyword>
<proteinExistence type="predicted"/>
<comment type="caution">
    <text evidence="3">The sequence shown here is derived from an EMBL/GenBank/DDBJ whole genome shotgun (WGS) entry which is preliminary data.</text>
</comment>
<dbReference type="PANTHER" id="PTHR43596:SF1">
    <property type="entry name" value="ADP,ATP CARRIER PROTEIN"/>
    <property type="match status" value="1"/>
</dbReference>
<keyword evidence="4" id="KW-1185">Reference proteome</keyword>
<evidence type="ECO:0000256" key="2">
    <source>
        <dbReference type="SAM" id="Phobius"/>
    </source>
</evidence>
<feature type="region of interest" description="Disordered" evidence="1">
    <location>
        <begin position="251"/>
        <end position="272"/>
    </location>
</feature>
<dbReference type="Proteomes" id="UP000636709">
    <property type="component" value="Unassembled WGS sequence"/>
</dbReference>
<feature type="compositionally biased region" description="Polar residues" evidence="1">
    <location>
        <begin position="257"/>
        <end position="271"/>
    </location>
</feature>
<dbReference type="AlphaFoldDB" id="A0A835BWG1"/>